<keyword evidence="6 7" id="KW-0472">Membrane</keyword>
<accession>A0AAP8HVK2</accession>
<gene>
    <name evidence="8" type="ORF">CWS33_28535</name>
</gene>
<comment type="subcellular location">
    <subcellularLocation>
        <location evidence="1">Cell membrane</location>
        <topology evidence="1">Multi-pass membrane protein</topology>
    </subcellularLocation>
</comment>
<dbReference type="InterPro" id="IPR036259">
    <property type="entry name" value="MFS_trans_sf"/>
</dbReference>
<keyword evidence="3" id="KW-1003">Cell membrane</keyword>
<dbReference type="PANTHER" id="PTHR43414:SF6">
    <property type="entry name" value="MULTIDRUG RESISTANCE PROTEIN MDTG"/>
    <property type="match status" value="1"/>
</dbReference>
<dbReference type="EMBL" id="PITP01000294">
    <property type="protein sequence ID" value="PKD78846.1"/>
    <property type="molecule type" value="Genomic_DNA"/>
</dbReference>
<evidence type="ECO:0000256" key="4">
    <source>
        <dbReference type="ARBA" id="ARBA00022692"/>
    </source>
</evidence>
<evidence type="ECO:0000256" key="7">
    <source>
        <dbReference type="SAM" id="Phobius"/>
    </source>
</evidence>
<evidence type="ECO:0000313" key="8">
    <source>
        <dbReference type="EMBL" id="PKD78846.1"/>
    </source>
</evidence>
<evidence type="ECO:0000256" key="3">
    <source>
        <dbReference type="ARBA" id="ARBA00022475"/>
    </source>
</evidence>
<organism evidence="8 9">
    <name type="scientific">Escherichia coli</name>
    <dbReference type="NCBI Taxonomy" id="562"/>
    <lineage>
        <taxon>Bacteria</taxon>
        <taxon>Pseudomonadati</taxon>
        <taxon>Pseudomonadota</taxon>
        <taxon>Gammaproteobacteria</taxon>
        <taxon>Enterobacterales</taxon>
        <taxon>Enterobacteriaceae</taxon>
        <taxon>Escherichia</taxon>
    </lineage>
</organism>
<dbReference type="AlphaFoldDB" id="A0AAP8HVK2"/>
<evidence type="ECO:0000256" key="1">
    <source>
        <dbReference type="ARBA" id="ARBA00004651"/>
    </source>
</evidence>
<name>A0AAP8HVK2_ECOLX</name>
<dbReference type="SUPFAM" id="SSF103473">
    <property type="entry name" value="MFS general substrate transporter"/>
    <property type="match status" value="1"/>
</dbReference>
<proteinExistence type="predicted"/>
<evidence type="ECO:0000313" key="9">
    <source>
        <dbReference type="Proteomes" id="UP000233549"/>
    </source>
</evidence>
<sequence length="76" mass="8436">NCTNQVAGRIFSYNQSFRDVGNVSGPLLGAAVSAGYGFRAVFAVTALVVLFNAGYSWWCLRRRPGYLREDTLQEEQ</sequence>
<keyword evidence="2" id="KW-0813">Transport</keyword>
<dbReference type="GO" id="GO:0005886">
    <property type="term" value="C:plasma membrane"/>
    <property type="evidence" value="ECO:0007669"/>
    <property type="project" value="UniProtKB-SubCell"/>
</dbReference>
<evidence type="ECO:0000256" key="5">
    <source>
        <dbReference type="ARBA" id="ARBA00022989"/>
    </source>
</evidence>
<protein>
    <submittedName>
        <fullName evidence="8">Multidrug transporter subunit MdtG</fullName>
    </submittedName>
</protein>
<dbReference type="PANTHER" id="PTHR43414">
    <property type="entry name" value="MULTIDRUG RESISTANCE PROTEIN MDTG"/>
    <property type="match status" value="1"/>
</dbReference>
<reference evidence="8 9" key="1">
    <citation type="submission" date="2017-12" db="EMBL/GenBank/DDBJ databases">
        <title>Rapid rising of carbapenem-resistant Enterobacteriaceae(CRE) and emergence of colistin resistance genemcr-1 in CRE in the hospital of Henan, China.</title>
        <authorList>
            <person name="Sun Q."/>
            <person name="Zhang R."/>
            <person name="Li Y."/>
            <person name="Shen Y."/>
            <person name="Zhang Y."/>
            <person name="Yang J."/>
            <person name="Shu L."/>
            <person name="Zhou H."/>
            <person name="Wang Y."/>
            <person name="Wang B."/>
            <person name="Shen Z."/>
        </authorList>
    </citation>
    <scope>NUCLEOTIDE SEQUENCE [LARGE SCALE GENOMIC DNA]</scope>
    <source>
        <strain evidence="8 9">3512</strain>
    </source>
</reference>
<comment type="caution">
    <text evidence="8">The sequence shown here is derived from an EMBL/GenBank/DDBJ whole genome shotgun (WGS) entry which is preliminary data.</text>
</comment>
<feature type="non-terminal residue" evidence="8">
    <location>
        <position position="1"/>
    </location>
</feature>
<feature type="transmembrane region" description="Helical" evidence="7">
    <location>
        <begin position="36"/>
        <end position="58"/>
    </location>
</feature>
<dbReference type="Gene3D" id="1.20.1250.20">
    <property type="entry name" value="MFS general substrate transporter like domains"/>
    <property type="match status" value="1"/>
</dbReference>
<keyword evidence="4 7" id="KW-0812">Transmembrane</keyword>
<evidence type="ECO:0000256" key="2">
    <source>
        <dbReference type="ARBA" id="ARBA00022448"/>
    </source>
</evidence>
<evidence type="ECO:0000256" key="6">
    <source>
        <dbReference type="ARBA" id="ARBA00023136"/>
    </source>
</evidence>
<dbReference type="Proteomes" id="UP000233549">
    <property type="component" value="Unassembled WGS sequence"/>
</dbReference>
<keyword evidence="5 7" id="KW-1133">Transmembrane helix</keyword>